<dbReference type="AlphaFoldDB" id="A0AAJ2NP68"/>
<protein>
    <recommendedName>
        <fullName evidence="4">DUF4025 domain-containing protein</fullName>
    </recommendedName>
</protein>
<reference evidence="2" key="1">
    <citation type="submission" date="2023-10" db="EMBL/GenBank/DDBJ databases">
        <title>Screening of Alkalihalophilus pseudofirmusBZ-TG-HK211 and Its Alleviation of Salt Stress on Rapeseed Growth.</title>
        <authorList>
            <person name="Zhao B."/>
            <person name="Guo T."/>
        </authorList>
    </citation>
    <scope>NUCLEOTIDE SEQUENCE</scope>
    <source>
        <strain evidence="2">BZ-TG-HK211</strain>
    </source>
</reference>
<comment type="caution">
    <text evidence="2">The sequence shown here is derived from an EMBL/GenBank/DDBJ whole genome shotgun (WGS) entry which is preliminary data.</text>
</comment>
<gene>
    <name evidence="2" type="ORF">RYX45_12130</name>
</gene>
<dbReference type="EMBL" id="JAWJAY010000002">
    <property type="protein sequence ID" value="MDV2885928.1"/>
    <property type="molecule type" value="Genomic_DNA"/>
</dbReference>
<evidence type="ECO:0000313" key="2">
    <source>
        <dbReference type="EMBL" id="MDV2885928.1"/>
    </source>
</evidence>
<dbReference type="Proteomes" id="UP001285636">
    <property type="component" value="Unassembled WGS sequence"/>
</dbReference>
<proteinExistence type="predicted"/>
<feature type="region of interest" description="Disordered" evidence="1">
    <location>
        <begin position="27"/>
        <end position="55"/>
    </location>
</feature>
<dbReference type="RefSeq" id="WP_012960037.1">
    <property type="nucleotide sequence ID" value="NZ_CP144224.1"/>
</dbReference>
<accession>A0AAJ2NP68</accession>
<sequence>MKEHKLSNSLYDEKGVNAVHDQVMNAYYAGTNETPKANTGENDQQQEDFEDGQLT</sequence>
<evidence type="ECO:0008006" key="4">
    <source>
        <dbReference type="Google" id="ProtNLM"/>
    </source>
</evidence>
<name>A0AAJ2NP68_ALKPS</name>
<evidence type="ECO:0000313" key="3">
    <source>
        <dbReference type="Proteomes" id="UP001285636"/>
    </source>
</evidence>
<evidence type="ECO:0000256" key="1">
    <source>
        <dbReference type="SAM" id="MobiDB-lite"/>
    </source>
</evidence>
<feature type="compositionally biased region" description="Polar residues" evidence="1">
    <location>
        <begin position="31"/>
        <end position="43"/>
    </location>
</feature>
<organism evidence="2 3">
    <name type="scientific">Alkalihalophilus pseudofirmus</name>
    <name type="common">Bacillus pseudofirmus</name>
    <dbReference type="NCBI Taxonomy" id="79885"/>
    <lineage>
        <taxon>Bacteria</taxon>
        <taxon>Bacillati</taxon>
        <taxon>Bacillota</taxon>
        <taxon>Bacilli</taxon>
        <taxon>Bacillales</taxon>
        <taxon>Bacillaceae</taxon>
        <taxon>Alkalihalophilus</taxon>
    </lineage>
</organism>
<feature type="compositionally biased region" description="Acidic residues" evidence="1">
    <location>
        <begin position="44"/>
        <end position="55"/>
    </location>
</feature>